<dbReference type="CDD" id="cd05819">
    <property type="entry name" value="NHL"/>
    <property type="match status" value="1"/>
</dbReference>
<dbReference type="InterPro" id="IPR001258">
    <property type="entry name" value="NHL_repeat"/>
</dbReference>
<dbReference type="Pfam" id="PF01436">
    <property type="entry name" value="NHL"/>
    <property type="match status" value="1"/>
</dbReference>
<evidence type="ECO:0000313" key="3">
    <source>
        <dbReference type="EMBL" id="CAF4477538.1"/>
    </source>
</evidence>
<keyword evidence="4" id="KW-1185">Reference proteome</keyword>
<name>A0A816ARY8_9BILA</name>
<dbReference type="Gene3D" id="2.120.10.30">
    <property type="entry name" value="TolB, C-terminal domain"/>
    <property type="match status" value="1"/>
</dbReference>
<keyword evidence="1" id="KW-0677">Repeat</keyword>
<dbReference type="Proteomes" id="UP000663829">
    <property type="component" value="Unassembled WGS sequence"/>
</dbReference>
<comment type="caution">
    <text evidence="2">The sequence shown here is derived from an EMBL/GenBank/DDBJ whole genome shotgun (WGS) entry which is preliminary data.</text>
</comment>
<sequence length="365" mass="41456">MECDGVRFTPRSGWSGGVRFFPLAIPQIMLNLKINSLFSIVYSAHTDTSLAPFVCPVPLINATWNQKGVFLVNRANGCNSNENSLCEPRDLFIDNVNDNLYVADTRNNRIQKYSLIAPIDNGQGTIGITVASQGLIAPQSIFVDTRTDDMYILDYDKYEIKDLSEPAVYRVQLWHKNDKIGRILLSEKGEYGFGTYFSYLTLDKYMNIYVGTRFYIRKWLSSTNYSEKVLAAGNSELGGRGPNNLFNPCAFYIYNDLTLYIVDLSNHRIQKWLANATEGTTLVENLIYAVGITADCNGNIYYTDTYDQAIFQYNIINNQRRMIVGDEHRLDKLETFFPLAIKIDKFGNIYVTTSAASQIMKFSIL</sequence>
<organism evidence="2 4">
    <name type="scientific">Didymodactylos carnosus</name>
    <dbReference type="NCBI Taxonomy" id="1234261"/>
    <lineage>
        <taxon>Eukaryota</taxon>
        <taxon>Metazoa</taxon>
        <taxon>Spiralia</taxon>
        <taxon>Gnathifera</taxon>
        <taxon>Rotifera</taxon>
        <taxon>Eurotatoria</taxon>
        <taxon>Bdelloidea</taxon>
        <taxon>Philodinida</taxon>
        <taxon>Philodinidae</taxon>
        <taxon>Didymodactylos</taxon>
    </lineage>
</organism>
<evidence type="ECO:0000313" key="2">
    <source>
        <dbReference type="EMBL" id="CAF1600590.1"/>
    </source>
</evidence>
<evidence type="ECO:0000313" key="4">
    <source>
        <dbReference type="Proteomes" id="UP000663829"/>
    </source>
</evidence>
<dbReference type="Proteomes" id="UP000681722">
    <property type="component" value="Unassembled WGS sequence"/>
</dbReference>
<dbReference type="AlphaFoldDB" id="A0A816ARY8"/>
<reference evidence="2" key="1">
    <citation type="submission" date="2021-02" db="EMBL/GenBank/DDBJ databases">
        <authorList>
            <person name="Nowell W R."/>
        </authorList>
    </citation>
    <scope>NUCLEOTIDE SEQUENCE</scope>
</reference>
<protein>
    <submittedName>
        <fullName evidence="2">Uncharacterized protein</fullName>
    </submittedName>
</protein>
<evidence type="ECO:0000256" key="1">
    <source>
        <dbReference type="ARBA" id="ARBA00022737"/>
    </source>
</evidence>
<dbReference type="OrthoDB" id="10053353at2759"/>
<dbReference type="SUPFAM" id="SSF101898">
    <property type="entry name" value="NHL repeat"/>
    <property type="match status" value="1"/>
</dbReference>
<dbReference type="InterPro" id="IPR011042">
    <property type="entry name" value="6-blade_b-propeller_TolB-like"/>
</dbReference>
<proteinExistence type="predicted"/>
<dbReference type="EMBL" id="CAJNOQ010035668">
    <property type="protein sequence ID" value="CAF1600590.1"/>
    <property type="molecule type" value="Genomic_DNA"/>
</dbReference>
<accession>A0A816ARY8</accession>
<gene>
    <name evidence="2" type="ORF">GPM918_LOCUS42405</name>
    <name evidence="3" type="ORF">SRO942_LOCUS43634</name>
</gene>
<dbReference type="EMBL" id="CAJOBC010102075">
    <property type="protein sequence ID" value="CAF4477538.1"/>
    <property type="molecule type" value="Genomic_DNA"/>
</dbReference>
<dbReference type="Gene3D" id="2.40.10.500">
    <property type="match status" value="1"/>
</dbReference>